<name>A0A0J9VYA9_PLAVI</name>
<dbReference type="Proteomes" id="UP000053776">
    <property type="component" value="Unassembled WGS sequence"/>
</dbReference>
<organism evidence="1 2">
    <name type="scientific">Plasmodium vivax Mauritania I</name>
    <dbReference type="NCBI Taxonomy" id="1035515"/>
    <lineage>
        <taxon>Eukaryota</taxon>
        <taxon>Sar</taxon>
        <taxon>Alveolata</taxon>
        <taxon>Apicomplexa</taxon>
        <taxon>Aconoidasida</taxon>
        <taxon>Haemosporida</taxon>
        <taxon>Plasmodiidae</taxon>
        <taxon>Plasmodium</taxon>
        <taxon>Plasmodium (Plasmodium)</taxon>
    </lineage>
</organism>
<accession>A0A0J9VYA9</accession>
<protein>
    <submittedName>
        <fullName evidence="1">Uncharacterized protein</fullName>
    </submittedName>
</protein>
<evidence type="ECO:0000313" key="1">
    <source>
        <dbReference type="EMBL" id="KMZ92653.1"/>
    </source>
</evidence>
<dbReference type="EMBL" id="KQ235063">
    <property type="protein sequence ID" value="KMZ92653.1"/>
    <property type="molecule type" value="Genomic_DNA"/>
</dbReference>
<proteinExistence type="predicted"/>
<dbReference type="AlphaFoldDB" id="A0A0J9VYA9"/>
<gene>
    <name evidence="1" type="ORF">PVMG_01241</name>
</gene>
<evidence type="ECO:0000313" key="2">
    <source>
        <dbReference type="Proteomes" id="UP000053776"/>
    </source>
</evidence>
<reference evidence="1 2" key="1">
    <citation type="submission" date="2011-08" db="EMBL/GenBank/DDBJ databases">
        <title>The Genome Sequence of Plasmodium vivax Mauritania I.</title>
        <authorList>
            <consortium name="The Broad Institute Genome Sequencing Platform"/>
            <consortium name="The Broad Institute Genome Sequencing Center for Infectious Disease"/>
            <person name="Neafsey D."/>
            <person name="Carlton J."/>
            <person name="Barnwell J."/>
            <person name="Collins W."/>
            <person name="Escalante A."/>
            <person name="Mullikin J."/>
            <person name="Saul A."/>
            <person name="Guigo R."/>
            <person name="Camara F."/>
            <person name="Young S.K."/>
            <person name="Zeng Q."/>
            <person name="Gargeya S."/>
            <person name="Fitzgerald M."/>
            <person name="Haas B."/>
            <person name="Abouelleil A."/>
            <person name="Alvarado L."/>
            <person name="Arachchi H.M."/>
            <person name="Berlin A."/>
            <person name="Brown A."/>
            <person name="Chapman S.B."/>
            <person name="Chen Z."/>
            <person name="Dunbar C."/>
            <person name="Freedman E."/>
            <person name="Gearin G."/>
            <person name="Gellesch M."/>
            <person name="Goldberg J."/>
            <person name="Griggs A."/>
            <person name="Gujja S."/>
            <person name="Heiman D."/>
            <person name="Howarth C."/>
            <person name="Larson L."/>
            <person name="Lui A."/>
            <person name="MacDonald P.J.P."/>
            <person name="Montmayeur A."/>
            <person name="Murphy C."/>
            <person name="Neiman D."/>
            <person name="Pearson M."/>
            <person name="Priest M."/>
            <person name="Roberts A."/>
            <person name="Saif S."/>
            <person name="Shea T."/>
            <person name="Shenoy N."/>
            <person name="Sisk P."/>
            <person name="Stolte C."/>
            <person name="Sykes S."/>
            <person name="Wortman J."/>
            <person name="Nusbaum C."/>
            <person name="Birren B."/>
        </authorList>
    </citation>
    <scope>NUCLEOTIDE SEQUENCE [LARGE SCALE GENOMIC DNA]</scope>
    <source>
        <strain evidence="1 2">Mauritania I</strain>
    </source>
</reference>
<sequence>MSPRVVSVACEQKENPFRNDRTAVTVAAFLFFPPLPTNFAKMDSPRPPNSPSKNLTLDKIQILNLFKLFDNLPFDPKSENETW</sequence>